<dbReference type="FunFam" id="3.40.50.300:FF:003838">
    <property type="entry name" value="ATP-dependent bile acid permease, putative"/>
    <property type="match status" value="1"/>
</dbReference>
<dbReference type="OrthoDB" id="6506624at2759"/>
<dbReference type="PANTHER" id="PTHR24223">
    <property type="entry name" value="ATP-BINDING CASSETTE SUB-FAMILY C"/>
    <property type="match status" value="1"/>
</dbReference>
<feature type="non-terminal residue" evidence="8">
    <location>
        <position position="206"/>
    </location>
</feature>
<feature type="region of interest" description="Disordered" evidence="6">
    <location>
        <begin position="43"/>
        <end position="64"/>
    </location>
</feature>
<dbReference type="Gene3D" id="1.20.1560.10">
    <property type="entry name" value="ABC transporter type 1, transmembrane domain"/>
    <property type="match status" value="1"/>
</dbReference>
<dbReference type="Proteomes" id="UP000194236">
    <property type="component" value="Unassembled WGS sequence"/>
</dbReference>
<feature type="domain" description="ABC transporter" evidence="7">
    <location>
        <begin position="87"/>
        <end position="190"/>
    </location>
</feature>
<evidence type="ECO:0000256" key="2">
    <source>
        <dbReference type="ARBA" id="ARBA00022741"/>
    </source>
</evidence>
<accession>A0A1Y3AY42</accession>
<dbReference type="AlphaFoldDB" id="A0A1Y3AY42"/>
<evidence type="ECO:0000256" key="3">
    <source>
        <dbReference type="ARBA" id="ARBA00022840"/>
    </source>
</evidence>
<dbReference type="Pfam" id="PF00005">
    <property type="entry name" value="ABC_tran"/>
    <property type="match status" value="1"/>
</dbReference>
<sequence>MKGGSAGLAISSGLMLTGMTQWGVRQSAEFESQMTSVERIVEYQDLPKEPPAESTPEKRPPIEWPTKGTIEFDHMYLQYAGSDKQVLKNIDCIIHSGEKIGIVGRTGAGKSSIIAALFRLTEIEGSIRIDGVDTKSIGLNDLRRKLSIIPQDPVVFSGSVRYNLDPFNEYSDDNIWKALEDVQLKAQVNNYKEKLSALITESGSNL</sequence>
<keyword evidence="9" id="KW-1185">Reference proteome</keyword>
<dbReference type="GO" id="GO:0016887">
    <property type="term" value="F:ATP hydrolysis activity"/>
    <property type="evidence" value="ECO:0007669"/>
    <property type="project" value="InterPro"/>
</dbReference>
<dbReference type="EMBL" id="MUJZ01051713">
    <property type="protein sequence ID" value="OTF73411.1"/>
    <property type="molecule type" value="Genomic_DNA"/>
</dbReference>
<evidence type="ECO:0000256" key="5">
    <source>
        <dbReference type="ARBA" id="ARBA00023136"/>
    </source>
</evidence>
<protein>
    <recommendedName>
        <fullName evidence="7">ABC transporter domain-containing protein</fullName>
    </recommendedName>
</protein>
<keyword evidence="2" id="KW-0547">Nucleotide-binding</keyword>
<organism evidence="8 9">
    <name type="scientific">Euroglyphus maynei</name>
    <name type="common">Mayne's house dust mite</name>
    <dbReference type="NCBI Taxonomy" id="6958"/>
    <lineage>
        <taxon>Eukaryota</taxon>
        <taxon>Metazoa</taxon>
        <taxon>Ecdysozoa</taxon>
        <taxon>Arthropoda</taxon>
        <taxon>Chelicerata</taxon>
        <taxon>Arachnida</taxon>
        <taxon>Acari</taxon>
        <taxon>Acariformes</taxon>
        <taxon>Sarcoptiformes</taxon>
        <taxon>Astigmata</taxon>
        <taxon>Psoroptidia</taxon>
        <taxon>Analgoidea</taxon>
        <taxon>Pyroglyphidae</taxon>
        <taxon>Pyroglyphinae</taxon>
        <taxon>Euroglyphus</taxon>
    </lineage>
</organism>
<evidence type="ECO:0000256" key="1">
    <source>
        <dbReference type="ARBA" id="ARBA00022692"/>
    </source>
</evidence>
<evidence type="ECO:0000313" key="8">
    <source>
        <dbReference type="EMBL" id="OTF73411.1"/>
    </source>
</evidence>
<evidence type="ECO:0000256" key="4">
    <source>
        <dbReference type="ARBA" id="ARBA00022989"/>
    </source>
</evidence>
<dbReference type="GO" id="GO:0042626">
    <property type="term" value="F:ATPase-coupled transmembrane transporter activity"/>
    <property type="evidence" value="ECO:0007669"/>
    <property type="project" value="TreeGrafter"/>
</dbReference>
<dbReference type="InterPro" id="IPR003439">
    <property type="entry name" value="ABC_transporter-like_ATP-bd"/>
</dbReference>
<evidence type="ECO:0000259" key="7">
    <source>
        <dbReference type="Pfam" id="PF00005"/>
    </source>
</evidence>
<feature type="compositionally biased region" description="Basic and acidic residues" evidence="6">
    <location>
        <begin position="43"/>
        <end position="61"/>
    </location>
</feature>
<comment type="caution">
    <text evidence="8">The sequence shown here is derived from an EMBL/GenBank/DDBJ whole genome shotgun (WGS) entry which is preliminary data.</text>
</comment>
<gene>
    <name evidence="8" type="ORF">BLA29_011377</name>
</gene>
<name>A0A1Y3AY42_EURMA</name>
<evidence type="ECO:0000256" key="6">
    <source>
        <dbReference type="SAM" id="MobiDB-lite"/>
    </source>
</evidence>
<keyword evidence="3" id="KW-0067">ATP-binding</keyword>
<reference evidence="8 9" key="1">
    <citation type="submission" date="2017-03" db="EMBL/GenBank/DDBJ databases">
        <title>Genome Survey of Euroglyphus maynei.</title>
        <authorList>
            <person name="Arlian L.G."/>
            <person name="Morgan M.S."/>
            <person name="Rider S.D."/>
        </authorList>
    </citation>
    <scope>NUCLEOTIDE SEQUENCE [LARGE SCALE GENOMIC DNA]</scope>
    <source>
        <strain evidence="8">Arlian Lab</strain>
        <tissue evidence="8">Whole body</tissue>
    </source>
</reference>
<proteinExistence type="predicted"/>
<keyword evidence="4" id="KW-1133">Transmembrane helix</keyword>
<dbReference type="InterPro" id="IPR036640">
    <property type="entry name" value="ABC1_TM_sf"/>
</dbReference>
<evidence type="ECO:0000313" key="9">
    <source>
        <dbReference type="Proteomes" id="UP000194236"/>
    </source>
</evidence>
<keyword evidence="1" id="KW-0812">Transmembrane</keyword>
<dbReference type="GO" id="GO:0016020">
    <property type="term" value="C:membrane"/>
    <property type="evidence" value="ECO:0007669"/>
    <property type="project" value="InterPro"/>
</dbReference>
<dbReference type="InterPro" id="IPR027417">
    <property type="entry name" value="P-loop_NTPase"/>
</dbReference>
<dbReference type="SUPFAM" id="SSF90123">
    <property type="entry name" value="ABC transporter transmembrane region"/>
    <property type="match status" value="1"/>
</dbReference>
<dbReference type="SUPFAM" id="SSF52540">
    <property type="entry name" value="P-loop containing nucleoside triphosphate hydrolases"/>
    <property type="match status" value="1"/>
</dbReference>
<keyword evidence="5" id="KW-0472">Membrane</keyword>
<dbReference type="Gene3D" id="3.40.50.300">
    <property type="entry name" value="P-loop containing nucleotide triphosphate hydrolases"/>
    <property type="match status" value="1"/>
</dbReference>
<dbReference type="GO" id="GO:0005524">
    <property type="term" value="F:ATP binding"/>
    <property type="evidence" value="ECO:0007669"/>
    <property type="project" value="UniProtKB-KW"/>
</dbReference>
<dbReference type="InterPro" id="IPR050173">
    <property type="entry name" value="ABC_transporter_C-like"/>
</dbReference>